<evidence type="ECO:0000256" key="2">
    <source>
        <dbReference type="ARBA" id="ARBA00014363"/>
    </source>
</evidence>
<evidence type="ECO:0000256" key="7">
    <source>
        <dbReference type="ARBA" id="ARBA00049244"/>
    </source>
</evidence>
<evidence type="ECO:0000313" key="10">
    <source>
        <dbReference type="Proteomes" id="UP001497493"/>
    </source>
</evidence>
<dbReference type="PANTHER" id="PTHR11669:SF8">
    <property type="entry name" value="DNA POLYMERASE III SUBUNIT DELTA"/>
    <property type="match status" value="1"/>
</dbReference>
<dbReference type="InterPro" id="IPR027417">
    <property type="entry name" value="P-loop_NTPase"/>
</dbReference>
<dbReference type="NCBIfam" id="TIGR00678">
    <property type="entry name" value="holB"/>
    <property type="match status" value="1"/>
</dbReference>
<keyword evidence="3 9" id="KW-0808">Transferase</keyword>
<dbReference type="PANTHER" id="PTHR11669">
    <property type="entry name" value="REPLICATION FACTOR C / DNA POLYMERASE III GAMMA-TAU SUBUNIT"/>
    <property type="match status" value="1"/>
</dbReference>
<evidence type="ECO:0000256" key="6">
    <source>
        <dbReference type="ARBA" id="ARBA00022932"/>
    </source>
</evidence>
<dbReference type="EC" id="2.7.7.7" evidence="1"/>
<dbReference type="Pfam" id="PF09115">
    <property type="entry name" value="DNApol3-delta_C"/>
    <property type="match status" value="1"/>
</dbReference>
<name>A0ABM9NGA0_9GAMM</name>
<evidence type="ECO:0000256" key="3">
    <source>
        <dbReference type="ARBA" id="ARBA00022679"/>
    </source>
</evidence>
<dbReference type="Pfam" id="PF13177">
    <property type="entry name" value="DNA_pol3_delta2"/>
    <property type="match status" value="1"/>
</dbReference>
<evidence type="ECO:0000256" key="1">
    <source>
        <dbReference type="ARBA" id="ARBA00012417"/>
    </source>
</evidence>
<dbReference type="InterPro" id="IPR003593">
    <property type="entry name" value="AAA+_ATPase"/>
</dbReference>
<feature type="domain" description="AAA+ ATPase" evidence="8">
    <location>
        <begin position="26"/>
        <end position="217"/>
    </location>
</feature>
<dbReference type="InterPro" id="IPR050238">
    <property type="entry name" value="DNA_Rep/Repair_Clamp_Loader"/>
</dbReference>
<evidence type="ECO:0000313" key="9">
    <source>
        <dbReference type="EMBL" id="CAL1239630.1"/>
    </source>
</evidence>
<dbReference type="InterPro" id="IPR015199">
    <property type="entry name" value="DNA_pol_III_delta_C"/>
</dbReference>
<keyword evidence="5" id="KW-0235">DNA replication</keyword>
<reference evidence="9 10" key="1">
    <citation type="submission" date="2024-04" db="EMBL/GenBank/DDBJ databases">
        <authorList>
            <person name="Cremers G."/>
        </authorList>
    </citation>
    <scope>NUCLEOTIDE SEQUENCE [LARGE SCALE GENOMIC DNA]</scope>
    <source>
        <strain evidence="9">MeCH1-AG</strain>
    </source>
</reference>
<organism evidence="9 10">
    <name type="scientific">Candidatus Methylocalor cossyra</name>
    <dbReference type="NCBI Taxonomy" id="3108543"/>
    <lineage>
        <taxon>Bacteria</taxon>
        <taxon>Pseudomonadati</taxon>
        <taxon>Pseudomonadota</taxon>
        <taxon>Gammaproteobacteria</taxon>
        <taxon>Methylococcales</taxon>
        <taxon>Methylococcaceae</taxon>
        <taxon>Candidatus Methylocalor</taxon>
    </lineage>
</organism>
<proteinExistence type="predicted"/>
<dbReference type="Gene3D" id="3.40.50.300">
    <property type="entry name" value="P-loop containing nucleotide triphosphate hydrolases"/>
    <property type="match status" value="1"/>
</dbReference>
<comment type="catalytic activity">
    <reaction evidence="7">
        <text>DNA(n) + a 2'-deoxyribonucleoside 5'-triphosphate = DNA(n+1) + diphosphate</text>
        <dbReference type="Rhea" id="RHEA:22508"/>
        <dbReference type="Rhea" id="RHEA-COMP:17339"/>
        <dbReference type="Rhea" id="RHEA-COMP:17340"/>
        <dbReference type="ChEBI" id="CHEBI:33019"/>
        <dbReference type="ChEBI" id="CHEBI:61560"/>
        <dbReference type="ChEBI" id="CHEBI:173112"/>
        <dbReference type="EC" id="2.7.7.7"/>
    </reaction>
</comment>
<gene>
    <name evidence="9" type="ORF">MECH1_V1_0854</name>
</gene>
<dbReference type="SUPFAM" id="SSF52540">
    <property type="entry name" value="P-loop containing nucleoside triphosphate hydrolases"/>
    <property type="match status" value="1"/>
</dbReference>
<evidence type="ECO:0000256" key="4">
    <source>
        <dbReference type="ARBA" id="ARBA00022695"/>
    </source>
</evidence>
<dbReference type="EMBL" id="OZ026884">
    <property type="protein sequence ID" value="CAL1239630.1"/>
    <property type="molecule type" value="Genomic_DNA"/>
</dbReference>
<dbReference type="Gene3D" id="1.20.272.10">
    <property type="match status" value="1"/>
</dbReference>
<protein>
    <recommendedName>
        <fullName evidence="2">DNA polymerase III subunit delta'</fullName>
        <ecNumber evidence="1">2.7.7.7</ecNumber>
    </recommendedName>
</protein>
<dbReference type="Proteomes" id="UP001497493">
    <property type="component" value="Chromosome"/>
</dbReference>
<sequence length="334" mass="36282">METDALYPWLAESWGTLDAFLTADRLPQALLIRGAVGVGKTELAERFAQKLLCRRPGRFACGTCGGCRLFVAGNHPDFIPIRPTEPGRAIGVDSIRQLIADLALKPQYGDRRVVVIDPAQQLNGHAANALLKTLEEPAEGTVLVLLADTSAALAPTVVSRCQRLSIPTPDRSLVGRWLEQRHPGCTGAALLAAAQGSPLRAAALAASDVVERRRTAFAEWRGVVLGQKEPVAVAERWEAQPHEELLEWLLSWTADAIRLGSAPGCRPRYNPDLGDGLQVLAGRLDLQRLFEFWTLLLQARLALGGQANRQLLWEEILIRGAQLSSSLTPSRGPP</sequence>
<evidence type="ECO:0000256" key="5">
    <source>
        <dbReference type="ARBA" id="ARBA00022705"/>
    </source>
</evidence>
<dbReference type="RefSeq" id="WP_348759173.1">
    <property type="nucleotide sequence ID" value="NZ_OZ026884.1"/>
</dbReference>
<evidence type="ECO:0000259" key="8">
    <source>
        <dbReference type="SMART" id="SM00382"/>
    </source>
</evidence>
<keyword evidence="6" id="KW-0239">DNA-directed DNA polymerase</keyword>
<dbReference type="GO" id="GO:0003887">
    <property type="term" value="F:DNA-directed DNA polymerase activity"/>
    <property type="evidence" value="ECO:0007669"/>
    <property type="project" value="UniProtKB-EC"/>
</dbReference>
<dbReference type="SMART" id="SM00382">
    <property type="entry name" value="AAA"/>
    <property type="match status" value="1"/>
</dbReference>
<keyword evidence="4 9" id="KW-0548">Nucleotidyltransferase</keyword>
<dbReference type="InterPro" id="IPR004622">
    <property type="entry name" value="DNA_pol_HolB"/>
</dbReference>
<keyword evidence="10" id="KW-1185">Reference proteome</keyword>
<accession>A0ABM9NGA0</accession>